<keyword evidence="2" id="KW-0223">Dioxygenase</keyword>
<name>A0A5D4T6T9_9BACI</name>
<evidence type="ECO:0000259" key="1">
    <source>
        <dbReference type="PROSITE" id="PS51819"/>
    </source>
</evidence>
<dbReference type="OrthoDB" id="9785698at2"/>
<dbReference type="EMBL" id="VTEV01000002">
    <property type="protein sequence ID" value="TYS69774.1"/>
    <property type="molecule type" value="Genomic_DNA"/>
</dbReference>
<dbReference type="CDD" id="cd08347">
    <property type="entry name" value="PcpA_C_like"/>
    <property type="match status" value="1"/>
</dbReference>
<dbReference type="PROSITE" id="PS51819">
    <property type="entry name" value="VOC"/>
    <property type="match status" value="2"/>
</dbReference>
<dbReference type="PANTHER" id="PTHR36110:SF4">
    <property type="entry name" value="RING-CLEAVING DIOXYGENASE MHQA-RELATED"/>
    <property type="match status" value="1"/>
</dbReference>
<accession>A0A5D4T6T9</accession>
<sequence>MNIKGIHHVSSLTANAEKNLDFYTGILGMRLVKKTVNQDNTAYYHLFYGDEDGNPGTELTFFEIPNMAKKHPGTNSISSISLRVKSDDALIFWQNRFEKLGVNYQPITKRFGHAILPFSDSEGHKMALISDQLNNGVPGGKVWTRWDIPEQYGIVGLGPVTLTVKYLEPTIQVLTDVMGFRKIGSFQVDDAPVREVHVLDSGAGGNGSQIHVEQRKDLPDERQGRGSVHHVAFRVENSEELKKAIEEIKNEGFKTSGFVDRYYFHSLYFSEPNGILYEIATDGPGFSLDEKQDRLGEQLSLPTFLEPKRSEIESKLKPLRTPLYRNGQKEELPY</sequence>
<dbReference type="GO" id="GO:0051213">
    <property type="term" value="F:dioxygenase activity"/>
    <property type="evidence" value="ECO:0007669"/>
    <property type="project" value="UniProtKB-KW"/>
</dbReference>
<feature type="domain" description="VOC" evidence="1">
    <location>
        <begin position="5"/>
        <end position="131"/>
    </location>
</feature>
<organism evidence="2 3">
    <name type="scientific">Sutcliffiella horikoshii</name>
    <dbReference type="NCBI Taxonomy" id="79883"/>
    <lineage>
        <taxon>Bacteria</taxon>
        <taxon>Bacillati</taxon>
        <taxon>Bacillota</taxon>
        <taxon>Bacilli</taxon>
        <taxon>Bacillales</taxon>
        <taxon>Bacillaceae</taxon>
        <taxon>Sutcliffiella</taxon>
    </lineage>
</organism>
<dbReference type="Gene3D" id="3.10.180.10">
    <property type="entry name" value="2,3-Dihydroxybiphenyl 1,2-Dioxygenase, domain 1"/>
    <property type="match status" value="2"/>
</dbReference>
<gene>
    <name evidence="2" type="ORF">FZC76_05960</name>
</gene>
<feature type="domain" description="VOC" evidence="1">
    <location>
        <begin position="156"/>
        <end position="282"/>
    </location>
</feature>
<dbReference type="RefSeq" id="WP_148987335.1">
    <property type="nucleotide sequence ID" value="NZ_VTEV01000002.1"/>
</dbReference>
<dbReference type="Proteomes" id="UP000322524">
    <property type="component" value="Unassembled WGS sequence"/>
</dbReference>
<dbReference type="PANTHER" id="PTHR36110">
    <property type="entry name" value="RING-CLEAVING DIOXYGENASE MHQE-RELATED"/>
    <property type="match status" value="1"/>
</dbReference>
<dbReference type="InterPro" id="IPR052537">
    <property type="entry name" value="Extradiol_RC_dioxygenase"/>
</dbReference>
<dbReference type="Pfam" id="PF00903">
    <property type="entry name" value="Glyoxalase"/>
    <property type="match status" value="2"/>
</dbReference>
<dbReference type="InterPro" id="IPR037523">
    <property type="entry name" value="VOC_core"/>
</dbReference>
<dbReference type="AlphaFoldDB" id="A0A5D4T6T9"/>
<proteinExistence type="predicted"/>
<dbReference type="InterPro" id="IPR004360">
    <property type="entry name" value="Glyas_Fos-R_dOase_dom"/>
</dbReference>
<protein>
    <submittedName>
        <fullName evidence="2">Ring-cleaving dioxygenase</fullName>
    </submittedName>
</protein>
<dbReference type="SUPFAM" id="SSF54593">
    <property type="entry name" value="Glyoxalase/Bleomycin resistance protein/Dihydroxybiphenyl dioxygenase"/>
    <property type="match status" value="1"/>
</dbReference>
<evidence type="ECO:0000313" key="2">
    <source>
        <dbReference type="EMBL" id="TYS69774.1"/>
    </source>
</evidence>
<reference evidence="2 3" key="1">
    <citation type="submission" date="2019-08" db="EMBL/GenBank/DDBJ databases">
        <title>Bacillus genomes from the desert of Cuatro Cienegas, Coahuila.</title>
        <authorList>
            <person name="Olmedo-Alvarez G."/>
        </authorList>
    </citation>
    <scope>NUCLEOTIDE SEQUENCE [LARGE SCALE GENOMIC DNA]</scope>
    <source>
        <strain evidence="2 3">CH28_1T</strain>
    </source>
</reference>
<dbReference type="InterPro" id="IPR029068">
    <property type="entry name" value="Glyas_Bleomycin-R_OHBP_Dase"/>
</dbReference>
<comment type="caution">
    <text evidence="2">The sequence shown here is derived from an EMBL/GenBank/DDBJ whole genome shotgun (WGS) entry which is preliminary data.</text>
</comment>
<keyword evidence="2" id="KW-0560">Oxidoreductase</keyword>
<evidence type="ECO:0000313" key="3">
    <source>
        <dbReference type="Proteomes" id="UP000322524"/>
    </source>
</evidence>